<comment type="caution">
    <text evidence="6">The sequence shown here is derived from an EMBL/GenBank/DDBJ whole genome shotgun (WGS) entry which is preliminary data.</text>
</comment>
<dbReference type="InterPro" id="IPR011051">
    <property type="entry name" value="RmlC_Cupin_sf"/>
</dbReference>
<dbReference type="InterPro" id="IPR018060">
    <property type="entry name" value="HTH_AraC"/>
</dbReference>
<keyword evidence="3" id="KW-0804">Transcription</keyword>
<dbReference type="Pfam" id="PF07883">
    <property type="entry name" value="Cupin_2"/>
    <property type="match status" value="1"/>
</dbReference>
<evidence type="ECO:0000259" key="4">
    <source>
        <dbReference type="PROSITE" id="PS01124"/>
    </source>
</evidence>
<dbReference type="SUPFAM" id="SSF47413">
    <property type="entry name" value="lambda repressor-like DNA-binding domains"/>
    <property type="match status" value="1"/>
</dbReference>
<dbReference type="Pfam" id="PF12833">
    <property type="entry name" value="HTH_18"/>
    <property type="match status" value="1"/>
</dbReference>
<dbReference type="SMART" id="SM00530">
    <property type="entry name" value="HTH_XRE"/>
    <property type="match status" value="1"/>
</dbReference>
<dbReference type="InterPro" id="IPR010982">
    <property type="entry name" value="Lambda_DNA-bd_dom_sf"/>
</dbReference>
<dbReference type="InterPro" id="IPR050204">
    <property type="entry name" value="AraC_XylS_family_regulators"/>
</dbReference>
<dbReference type="CDD" id="cd00093">
    <property type="entry name" value="HTH_XRE"/>
    <property type="match status" value="1"/>
</dbReference>
<feature type="domain" description="HTH araC/xylS-type" evidence="4">
    <location>
        <begin position="410"/>
        <end position="508"/>
    </location>
</feature>
<dbReference type="SMART" id="SM00342">
    <property type="entry name" value="HTH_ARAC"/>
    <property type="match status" value="1"/>
</dbReference>
<keyword evidence="7" id="KW-1185">Reference proteome</keyword>
<dbReference type="InterPro" id="IPR001387">
    <property type="entry name" value="Cro/C1-type_HTH"/>
</dbReference>
<evidence type="ECO:0000256" key="1">
    <source>
        <dbReference type="ARBA" id="ARBA00023015"/>
    </source>
</evidence>
<proteinExistence type="predicted"/>
<dbReference type="Gene3D" id="1.10.260.40">
    <property type="entry name" value="lambda repressor-like DNA-binding domains"/>
    <property type="match status" value="1"/>
</dbReference>
<sequence>MTIGHEVRAYRKKLGVTVADLASTTSMSVGMLSKIENGNISPSLTTLQSLSKALGVPLTAFFRGFEKPRKATFVKAGQGVDLKRRGTRAGHQYSLLGHLDNNSSDVTVEPYLITLTTESDVFPTFQHEGNELIFMLEGEVVYRHGDQLYTMQVGDSLFFDADAPHGSQVLVKLPARYISVVSYVQRLRLPALPHVDCGYLEHRLDMATPARIMWEERLSIDDPTRKTVGPTGRENLAWPEPKYWHGGFGRASWVLMSGPTAIHAHPHAQIVFNISEEMALCLLEDEKLFLPPGTAVFLPAYCPHHCSPVAGAQASLFMLNLETNWLRSAQPFIFEAAKGSKARMILFAITPRMAGLIRSSFTAGRNHVNGDEPFHDLSVGILLDYVATAADDSASKVHLRKTAAADFRIRKAMQIMREFPKTSLEVSSLARACGLSRPHFHKQFVEVAGVSPRLFLNSLLMDAIIDRMRDRSLSLARIAEEFEFSAPGNFTRFFARHTGLPPASYRASMMN</sequence>
<dbReference type="Gene3D" id="1.10.10.60">
    <property type="entry name" value="Homeodomain-like"/>
    <property type="match status" value="1"/>
</dbReference>
<evidence type="ECO:0000256" key="2">
    <source>
        <dbReference type="ARBA" id="ARBA00023125"/>
    </source>
</evidence>
<dbReference type="CDD" id="cd02209">
    <property type="entry name" value="cupin_XRE_C"/>
    <property type="match status" value="1"/>
</dbReference>
<dbReference type="PANTHER" id="PTHR46796">
    <property type="entry name" value="HTH-TYPE TRANSCRIPTIONAL ACTIVATOR RHAS-RELATED"/>
    <property type="match status" value="1"/>
</dbReference>
<dbReference type="PROSITE" id="PS50943">
    <property type="entry name" value="HTH_CROC1"/>
    <property type="match status" value="1"/>
</dbReference>
<name>A0ABV2N6U2_9HYPH</name>
<organism evidence="6 7">
    <name type="scientific">Aquamicrobium terrae</name>
    <dbReference type="NCBI Taxonomy" id="1324945"/>
    <lineage>
        <taxon>Bacteria</taxon>
        <taxon>Pseudomonadati</taxon>
        <taxon>Pseudomonadota</taxon>
        <taxon>Alphaproteobacteria</taxon>
        <taxon>Hyphomicrobiales</taxon>
        <taxon>Phyllobacteriaceae</taxon>
        <taxon>Aquamicrobium</taxon>
    </lineage>
</organism>
<dbReference type="Proteomes" id="UP001549076">
    <property type="component" value="Unassembled WGS sequence"/>
</dbReference>
<dbReference type="SUPFAM" id="SSF51182">
    <property type="entry name" value="RmlC-like cupins"/>
    <property type="match status" value="2"/>
</dbReference>
<dbReference type="Gene3D" id="2.60.120.10">
    <property type="entry name" value="Jelly Rolls"/>
    <property type="match status" value="1"/>
</dbReference>
<dbReference type="PANTHER" id="PTHR46796:SF2">
    <property type="entry name" value="TRANSCRIPTIONAL REGULATORY PROTEIN"/>
    <property type="match status" value="1"/>
</dbReference>
<dbReference type="Pfam" id="PF01381">
    <property type="entry name" value="HTH_3"/>
    <property type="match status" value="1"/>
</dbReference>
<evidence type="ECO:0000313" key="6">
    <source>
        <dbReference type="EMBL" id="MET3794534.1"/>
    </source>
</evidence>
<evidence type="ECO:0000313" key="7">
    <source>
        <dbReference type="Proteomes" id="UP001549076"/>
    </source>
</evidence>
<protein>
    <submittedName>
        <fullName evidence="6">AraC-like DNA-binding protein/transcriptional regulator with XRE-family HTH domain/quercetin dioxygenase-like cupin family protein</fullName>
    </submittedName>
</protein>
<keyword evidence="1" id="KW-0805">Transcription regulation</keyword>
<reference evidence="6 7" key="1">
    <citation type="submission" date="2024-06" db="EMBL/GenBank/DDBJ databases">
        <title>Genomic Encyclopedia of Type Strains, Phase IV (KMG-IV): sequencing the most valuable type-strain genomes for metagenomic binning, comparative biology and taxonomic classification.</title>
        <authorList>
            <person name="Goeker M."/>
        </authorList>
    </citation>
    <scope>NUCLEOTIDE SEQUENCE [LARGE SCALE GENOMIC DNA]</scope>
    <source>
        <strain evidence="6 7">DSM 27865</strain>
    </source>
</reference>
<dbReference type="InterPro" id="IPR009057">
    <property type="entry name" value="Homeodomain-like_sf"/>
</dbReference>
<evidence type="ECO:0000259" key="5">
    <source>
        <dbReference type="PROSITE" id="PS50943"/>
    </source>
</evidence>
<feature type="domain" description="HTH cro/C1-type" evidence="5">
    <location>
        <begin position="7"/>
        <end position="61"/>
    </location>
</feature>
<dbReference type="PROSITE" id="PS01124">
    <property type="entry name" value="HTH_ARAC_FAMILY_2"/>
    <property type="match status" value="1"/>
</dbReference>
<accession>A0ABV2N6U2</accession>
<gene>
    <name evidence="6" type="ORF">ABID37_004774</name>
</gene>
<dbReference type="EMBL" id="JBEPML010000025">
    <property type="protein sequence ID" value="MET3794534.1"/>
    <property type="molecule type" value="Genomic_DNA"/>
</dbReference>
<evidence type="ECO:0000256" key="3">
    <source>
        <dbReference type="ARBA" id="ARBA00023163"/>
    </source>
</evidence>
<dbReference type="InterPro" id="IPR013096">
    <property type="entry name" value="Cupin_2"/>
</dbReference>
<dbReference type="InterPro" id="IPR014710">
    <property type="entry name" value="RmlC-like_jellyroll"/>
</dbReference>
<keyword evidence="2" id="KW-0238">DNA-binding</keyword>
<dbReference type="SUPFAM" id="SSF46689">
    <property type="entry name" value="Homeodomain-like"/>
    <property type="match status" value="2"/>
</dbReference>